<name>A0A4Q7KLP9_9PSEU</name>
<organism evidence="6 7">
    <name type="scientific">Herbihabitans rhizosphaerae</name>
    <dbReference type="NCBI Taxonomy" id="1872711"/>
    <lineage>
        <taxon>Bacteria</taxon>
        <taxon>Bacillati</taxon>
        <taxon>Actinomycetota</taxon>
        <taxon>Actinomycetes</taxon>
        <taxon>Pseudonocardiales</taxon>
        <taxon>Pseudonocardiaceae</taxon>
        <taxon>Herbihabitans</taxon>
    </lineage>
</organism>
<evidence type="ECO:0000259" key="5">
    <source>
        <dbReference type="Pfam" id="PF08386"/>
    </source>
</evidence>
<accession>A0A4Q7KLP9</accession>
<gene>
    <name evidence="6" type="ORF">EV193_107162</name>
</gene>
<comment type="similarity">
    <text evidence="1">Belongs to the peptidase S33 family.</text>
</comment>
<dbReference type="InterPro" id="IPR051601">
    <property type="entry name" value="Serine_prot/Carboxylest_S33"/>
</dbReference>
<evidence type="ECO:0000313" key="7">
    <source>
        <dbReference type="Proteomes" id="UP000294257"/>
    </source>
</evidence>
<dbReference type="InterPro" id="IPR029058">
    <property type="entry name" value="AB_hydrolase_fold"/>
</dbReference>
<dbReference type="PANTHER" id="PTHR43248:SF29">
    <property type="entry name" value="TRIPEPTIDYL AMINOPEPTIDASE"/>
    <property type="match status" value="1"/>
</dbReference>
<reference evidence="6 7" key="1">
    <citation type="submission" date="2019-02" db="EMBL/GenBank/DDBJ databases">
        <title>Genomic Encyclopedia of Type Strains, Phase IV (KMG-IV): sequencing the most valuable type-strain genomes for metagenomic binning, comparative biology and taxonomic classification.</title>
        <authorList>
            <person name="Goeker M."/>
        </authorList>
    </citation>
    <scope>NUCLEOTIDE SEQUENCE [LARGE SCALE GENOMIC DNA]</scope>
    <source>
        <strain evidence="6 7">DSM 101727</strain>
    </source>
</reference>
<feature type="domain" description="Peptidase S33 tripeptidyl aminopeptidase-like C-terminal" evidence="5">
    <location>
        <begin position="411"/>
        <end position="505"/>
    </location>
</feature>
<dbReference type="EMBL" id="SGWQ01000007">
    <property type="protein sequence ID" value="RZS36481.1"/>
    <property type="molecule type" value="Genomic_DNA"/>
</dbReference>
<evidence type="ECO:0000256" key="2">
    <source>
        <dbReference type="ARBA" id="ARBA00022729"/>
    </source>
</evidence>
<dbReference type="Proteomes" id="UP000294257">
    <property type="component" value="Unassembled WGS sequence"/>
</dbReference>
<dbReference type="SUPFAM" id="SSF53474">
    <property type="entry name" value="alpha/beta-Hydrolases"/>
    <property type="match status" value="1"/>
</dbReference>
<evidence type="ECO:0000259" key="4">
    <source>
        <dbReference type="Pfam" id="PF00561"/>
    </source>
</evidence>
<dbReference type="AlphaFoldDB" id="A0A4Q7KLP9"/>
<dbReference type="GO" id="GO:0016787">
    <property type="term" value="F:hydrolase activity"/>
    <property type="evidence" value="ECO:0007669"/>
    <property type="project" value="UniProtKB-KW"/>
</dbReference>
<keyword evidence="7" id="KW-1185">Reference proteome</keyword>
<comment type="caution">
    <text evidence="6">The sequence shown here is derived from an EMBL/GenBank/DDBJ whole genome shotgun (WGS) entry which is preliminary data.</text>
</comment>
<dbReference type="InterPro" id="IPR000073">
    <property type="entry name" value="AB_hydrolase_1"/>
</dbReference>
<dbReference type="InterPro" id="IPR013595">
    <property type="entry name" value="Pept_S33_TAP-like_C"/>
</dbReference>
<dbReference type="RefSeq" id="WP_165401445.1">
    <property type="nucleotide sequence ID" value="NZ_SGWQ01000007.1"/>
</dbReference>
<dbReference type="Pfam" id="PF08386">
    <property type="entry name" value="Abhydrolase_4"/>
    <property type="match status" value="1"/>
</dbReference>
<keyword evidence="2" id="KW-0732">Signal</keyword>
<dbReference type="Gene3D" id="3.40.50.1820">
    <property type="entry name" value="alpha/beta hydrolase"/>
    <property type="match status" value="2"/>
</dbReference>
<protein>
    <submittedName>
        <fullName evidence="6">TAP-like protein</fullName>
    </submittedName>
</protein>
<keyword evidence="3" id="KW-0378">Hydrolase</keyword>
<sequence length="516" mass="54157">MAVATVPVLANANPSAPPEITWSGCDVIHQCATARVPLDYDEPDGTQITLSLRRLPAAKPERRIGTLFVSPGGAGPVATNLVFFAGLAGGLGQQVRDRFDIVAFDPRGSGGSTPLRCEPAPGVEPVAPIADPYPVRPEQVDQYLARDDYVRRSCAATGGEILHHISTANVARDMDLLRQALGEDKLSYYGASQGANLGVTYATLFPDRVRAVAVDAVLDPNAYLGTPGSVDPMTSRVRLGDATIESLRSALSLCDKVSVIQCPLTGSPNVNAMGRWYRVLESLDKQPLALPGVTLTKSSFHTLTTAALTGYRLAGVPLDTFGPFAALTKIVDTLRFGPLSVPHNGLLDQAANLAKQLGAAPTAGEDLLAGVGGLRGLWCADSHNPADPRAWIEAARRDEARAPGGAAAGAWTSSICASWPGSAEDAYRGPIGGRTATPLLVINSSHDATTGIDGARAARAAFEGSRLVEVTTWGHTTFGKSRTCLTPITDTYLIERRLPAGDVKCKADNGIWGLPA</sequence>
<evidence type="ECO:0000256" key="3">
    <source>
        <dbReference type="ARBA" id="ARBA00022801"/>
    </source>
</evidence>
<evidence type="ECO:0000313" key="6">
    <source>
        <dbReference type="EMBL" id="RZS36481.1"/>
    </source>
</evidence>
<feature type="domain" description="AB hydrolase-1" evidence="4">
    <location>
        <begin position="71"/>
        <end position="220"/>
    </location>
</feature>
<dbReference type="PANTHER" id="PTHR43248">
    <property type="entry name" value="2-SUCCINYL-6-HYDROXY-2,4-CYCLOHEXADIENE-1-CARBOXYLATE SYNTHASE"/>
    <property type="match status" value="1"/>
</dbReference>
<proteinExistence type="inferred from homology"/>
<dbReference type="Pfam" id="PF00561">
    <property type="entry name" value="Abhydrolase_1"/>
    <property type="match status" value="1"/>
</dbReference>
<evidence type="ECO:0000256" key="1">
    <source>
        <dbReference type="ARBA" id="ARBA00010088"/>
    </source>
</evidence>